<dbReference type="GO" id="GO:0005730">
    <property type="term" value="C:nucleolus"/>
    <property type="evidence" value="ECO:0007669"/>
    <property type="project" value="TreeGrafter"/>
</dbReference>
<sequence>MVGLSSFNEILNSEGFRIDGRRFNEIRRISCKISNGTSNLSDSSVYYEQGQTKLITSICGPIPLLNSSSQSGIQLHCNFRMSPFCTPDRRKRGKNDRFCTENSLIITRTFESAISEIYVRSQIIININVLEADGGVRSAAINATSLALANAGIGMKDLVISSTVGLYGKIPLYDIVQAEFDVLKTIMSFAIYSTDEYIAPITMELNTKIDEDILNLLLEHSAAACKYISKILRNILRQHAIRRYYAFSLK</sequence>
<dbReference type="Proteomes" id="UP000186804">
    <property type="component" value="Unassembled WGS sequence"/>
</dbReference>
<dbReference type="RefSeq" id="XP_067067109.1">
    <property type="nucleotide sequence ID" value="XM_067212160.1"/>
</dbReference>
<dbReference type="InterPro" id="IPR050080">
    <property type="entry name" value="RNase_PH"/>
</dbReference>
<dbReference type="VEuPathDB" id="CryptoDB:cand_019290"/>
<dbReference type="InterPro" id="IPR027408">
    <property type="entry name" value="PNPase/RNase_PH_dom_sf"/>
</dbReference>
<protein>
    <submittedName>
        <fullName evidence="3">3 exoribonuclease family protein</fullName>
    </submittedName>
</protein>
<dbReference type="GO" id="GO:0000176">
    <property type="term" value="C:nuclear exosome (RNase complex)"/>
    <property type="evidence" value="ECO:0007669"/>
    <property type="project" value="TreeGrafter"/>
</dbReference>
<gene>
    <name evidence="3" type="ORF">cand_019290</name>
</gene>
<dbReference type="GO" id="GO:0034475">
    <property type="term" value="P:U4 snRNA 3'-end processing"/>
    <property type="evidence" value="ECO:0007669"/>
    <property type="project" value="TreeGrafter"/>
</dbReference>
<evidence type="ECO:0000313" key="3">
    <source>
        <dbReference type="EMBL" id="OII73305.1"/>
    </source>
</evidence>
<evidence type="ECO:0000256" key="1">
    <source>
        <dbReference type="ARBA" id="ARBA00006678"/>
    </source>
</evidence>
<dbReference type="AlphaFoldDB" id="A0A1J4MGF6"/>
<feature type="domain" description="Exoribonuclease phosphorolytic" evidence="2">
    <location>
        <begin position="25"/>
        <end position="153"/>
    </location>
</feature>
<dbReference type="Gene3D" id="3.30.230.70">
    <property type="entry name" value="GHMP Kinase, N-terminal domain"/>
    <property type="match status" value="1"/>
</dbReference>
<dbReference type="GO" id="GO:0071051">
    <property type="term" value="P:poly(A)-dependent snoRNA 3'-end processing"/>
    <property type="evidence" value="ECO:0007669"/>
    <property type="project" value="TreeGrafter"/>
</dbReference>
<evidence type="ECO:0000313" key="4">
    <source>
        <dbReference type="Proteomes" id="UP000186804"/>
    </source>
</evidence>
<dbReference type="EMBL" id="LRBS01000104">
    <property type="protein sequence ID" value="OII73305.1"/>
    <property type="molecule type" value="Genomic_DNA"/>
</dbReference>
<dbReference type="Pfam" id="PF01138">
    <property type="entry name" value="RNase_PH"/>
    <property type="match status" value="1"/>
</dbReference>
<dbReference type="InterPro" id="IPR036345">
    <property type="entry name" value="ExoRNase_PH_dom2_sf"/>
</dbReference>
<dbReference type="PANTHER" id="PTHR11953:SF0">
    <property type="entry name" value="EXOSOME COMPLEX COMPONENT RRP41"/>
    <property type="match status" value="1"/>
</dbReference>
<dbReference type="OrthoDB" id="27298at2759"/>
<dbReference type="InterPro" id="IPR001247">
    <property type="entry name" value="ExoRNase_PH_dom1"/>
</dbReference>
<evidence type="ECO:0000259" key="2">
    <source>
        <dbReference type="Pfam" id="PF01138"/>
    </source>
</evidence>
<comment type="similarity">
    <text evidence="1">Belongs to the RNase PH family.</text>
</comment>
<dbReference type="SUPFAM" id="SSF54211">
    <property type="entry name" value="Ribosomal protein S5 domain 2-like"/>
    <property type="match status" value="1"/>
</dbReference>
<dbReference type="SUPFAM" id="SSF55666">
    <property type="entry name" value="Ribonuclease PH domain 2-like"/>
    <property type="match status" value="1"/>
</dbReference>
<accession>A0A1J4MGF6</accession>
<comment type="caution">
    <text evidence="3">The sequence shown here is derived from an EMBL/GenBank/DDBJ whole genome shotgun (WGS) entry which is preliminary data.</text>
</comment>
<dbReference type="GeneID" id="92366113"/>
<dbReference type="GO" id="GO:0071028">
    <property type="term" value="P:nuclear mRNA surveillance"/>
    <property type="evidence" value="ECO:0007669"/>
    <property type="project" value="TreeGrafter"/>
</dbReference>
<dbReference type="GO" id="GO:0000177">
    <property type="term" value="C:cytoplasmic exosome (RNase complex)"/>
    <property type="evidence" value="ECO:0007669"/>
    <property type="project" value="TreeGrafter"/>
</dbReference>
<organism evidence="3 4">
    <name type="scientific">Cryptosporidium andersoni</name>
    <dbReference type="NCBI Taxonomy" id="117008"/>
    <lineage>
        <taxon>Eukaryota</taxon>
        <taxon>Sar</taxon>
        <taxon>Alveolata</taxon>
        <taxon>Apicomplexa</taxon>
        <taxon>Conoidasida</taxon>
        <taxon>Coccidia</taxon>
        <taxon>Eucoccidiorida</taxon>
        <taxon>Eimeriorina</taxon>
        <taxon>Cryptosporidiidae</taxon>
        <taxon>Cryptosporidium</taxon>
    </lineage>
</organism>
<dbReference type="InterPro" id="IPR020568">
    <property type="entry name" value="Ribosomal_Su5_D2-typ_SF"/>
</dbReference>
<reference evidence="3 4" key="1">
    <citation type="submission" date="2016-10" db="EMBL/GenBank/DDBJ databases">
        <title>Reductive evolution of mitochondrial metabolism and differential evolution of invasion-related proteins in Cryptosporidium.</title>
        <authorList>
            <person name="Liu S."/>
            <person name="Roellig D.M."/>
            <person name="Guo Y."/>
            <person name="Li N."/>
            <person name="Frace M.A."/>
            <person name="Tang K."/>
            <person name="Zhang L."/>
            <person name="Feng Y."/>
            <person name="Xiao L."/>
        </authorList>
    </citation>
    <scope>NUCLEOTIDE SEQUENCE [LARGE SCALE GENOMIC DNA]</scope>
    <source>
        <strain evidence="3">30847</strain>
    </source>
</reference>
<dbReference type="PANTHER" id="PTHR11953">
    <property type="entry name" value="EXOSOME COMPLEX COMPONENT"/>
    <property type="match status" value="1"/>
</dbReference>
<name>A0A1J4MGF6_9CRYT</name>
<proteinExistence type="inferred from homology"/>
<keyword evidence="4" id="KW-1185">Reference proteome</keyword>
<dbReference type="GO" id="GO:0016075">
    <property type="term" value="P:rRNA catabolic process"/>
    <property type="evidence" value="ECO:0007669"/>
    <property type="project" value="TreeGrafter"/>
</dbReference>
<dbReference type="GO" id="GO:0003723">
    <property type="term" value="F:RNA binding"/>
    <property type="evidence" value="ECO:0007669"/>
    <property type="project" value="TreeGrafter"/>
</dbReference>